<dbReference type="Pfam" id="PF00850">
    <property type="entry name" value="Hist_deacetyl"/>
    <property type="match status" value="1"/>
</dbReference>
<evidence type="ECO:0000256" key="7">
    <source>
        <dbReference type="SAM" id="MobiDB-lite"/>
    </source>
</evidence>
<keyword evidence="1" id="KW-0132">Cell division</keyword>
<dbReference type="Gene3D" id="1.10.472.10">
    <property type="entry name" value="Cyclin-like"/>
    <property type="match status" value="2"/>
</dbReference>
<dbReference type="GO" id="GO:0040029">
    <property type="term" value="P:epigenetic regulation of gene expression"/>
    <property type="evidence" value="ECO:0007669"/>
    <property type="project" value="TreeGrafter"/>
</dbReference>
<dbReference type="CDD" id="cd09993">
    <property type="entry name" value="HDAC_classIV"/>
    <property type="match status" value="1"/>
</dbReference>
<dbReference type="FunFam" id="1.10.472.10:FF:000001">
    <property type="entry name" value="G2/mitotic-specific cyclin"/>
    <property type="match status" value="1"/>
</dbReference>
<dbReference type="InterPro" id="IPR006671">
    <property type="entry name" value="Cyclin_N"/>
</dbReference>
<keyword evidence="2" id="KW-0498">Mitosis</keyword>
<dbReference type="PANTHER" id="PTHR10625">
    <property type="entry name" value="HISTONE DEACETYLASE HDAC1-RELATED"/>
    <property type="match status" value="1"/>
</dbReference>
<dbReference type="Pfam" id="PF00134">
    <property type="entry name" value="Cyclin_N"/>
    <property type="match status" value="1"/>
</dbReference>
<evidence type="ECO:0000256" key="4">
    <source>
        <dbReference type="ARBA" id="ARBA00023127"/>
    </source>
</evidence>
<protein>
    <submittedName>
        <fullName evidence="11">Histone deacetylase</fullName>
    </submittedName>
</protein>
<dbReference type="GO" id="GO:0051301">
    <property type="term" value="P:cell division"/>
    <property type="evidence" value="ECO:0007669"/>
    <property type="project" value="UniProtKB-KW"/>
</dbReference>
<dbReference type="GO" id="GO:0004407">
    <property type="term" value="F:histone deacetylase activity"/>
    <property type="evidence" value="ECO:0007669"/>
    <property type="project" value="InterPro"/>
</dbReference>
<evidence type="ECO:0000256" key="5">
    <source>
        <dbReference type="ARBA" id="ARBA00023306"/>
    </source>
</evidence>
<evidence type="ECO:0000259" key="9">
    <source>
        <dbReference type="SMART" id="SM01332"/>
    </source>
</evidence>
<dbReference type="Pfam" id="PF02984">
    <property type="entry name" value="Cyclin_C"/>
    <property type="match status" value="1"/>
</dbReference>
<sequence>MKGLKVADINKAAGLRLHRRGGEAPAKASQQQPAALSKPGAAATASKNKNKENAASAKPGNNSKAVRLPAVKAKPAVVDVPPAAAAVPATGNAADRCTESLKKKYSEVGDVDNESEDCRDCLLVSAYVKDIFTYLQQLEISAAAVRPDFLQSPSRLQITPRMRTILCDWLVQVHQRFTLLPESLYLTYHIIDAFMSSDAGASVKKSEFQLIGVSAMLLASKYEEIYPPNVADFVYITDQAFTAAEIRATEQRLLKQLNFFLGYPLPIHFLRRYSKVAAATPAVHEAAKYLAELARADYSAAHLPPSGLAAGAFCLARELLPSREGACGGSGWTDALEVFSGYSRQQLEPLVRQIAGLAVRAGDNAKYTAIRKKYSSSSGSMVSTWPELDGTGEALPAMSSAEPGSASGLHLATVPSAAWPIVYRPEYDIDFGGLEKVHPFDARKWGRIARFLLDDGLLAAEDLVEPLEAEAADLLRVHTREYLDSLNDSRVVAQVAEVPLVAALPNSLVQEKLLKPFRYQTGGTVLQSSCASLEVLADATMPPRPQAAKLALDRGWAINLGGGFHHCCSERGGGFCAYADISLAVRLLDAPRRVMIVDLDAHQGNGYARDLGADSNVYILDVYNADIYPGDQEAVGWLLLCFGKLDALISRRLELASGIEDAAYLAEVSAALAAALSDFPSPELVLYNAGTDVMDGDPLGRMRVSAQGIVQRDELVFQACRSHGIPVVMVTSGGYQQSNARVIADSILNLRAKGLIAGPGR</sequence>
<dbReference type="InterPro" id="IPR023696">
    <property type="entry name" value="Ureohydrolase_dom_sf"/>
</dbReference>
<feature type="domain" description="Cyclin-like" evidence="8">
    <location>
        <begin position="268"/>
        <end position="356"/>
    </location>
</feature>
<dbReference type="InterPro" id="IPR023801">
    <property type="entry name" value="His_deacetylse_dom"/>
</dbReference>
<feature type="region of interest" description="Disordered" evidence="7">
    <location>
        <begin position="17"/>
        <end position="66"/>
    </location>
</feature>
<dbReference type="InterPro" id="IPR004367">
    <property type="entry name" value="Cyclin_C-dom"/>
</dbReference>
<evidence type="ECO:0000313" key="10">
    <source>
        <dbReference type="Proteomes" id="UP000095280"/>
    </source>
</evidence>
<dbReference type="SMART" id="SM01332">
    <property type="entry name" value="Cyclin_C"/>
    <property type="match status" value="1"/>
</dbReference>
<dbReference type="InterPro" id="IPR044150">
    <property type="entry name" value="HDAC_classIV"/>
</dbReference>
<keyword evidence="10" id="KW-1185">Reference proteome</keyword>
<dbReference type="Gene3D" id="3.40.800.20">
    <property type="entry name" value="Histone deacetylase domain"/>
    <property type="match status" value="1"/>
</dbReference>
<evidence type="ECO:0000256" key="2">
    <source>
        <dbReference type="ARBA" id="ARBA00022776"/>
    </source>
</evidence>
<evidence type="ECO:0000313" key="11">
    <source>
        <dbReference type="WBParaSite" id="maker-uti_cns_0012034-snap-gene-0.10-mRNA-1"/>
    </source>
</evidence>
<dbReference type="PANTHER" id="PTHR10625:SF23">
    <property type="entry name" value="HISTONE DEACETYLASE 11"/>
    <property type="match status" value="1"/>
</dbReference>
<keyword evidence="3" id="KW-0378">Hydrolase</keyword>
<dbReference type="AlphaFoldDB" id="A0A1I8IFS4"/>
<keyword evidence="5" id="KW-0131">Cell cycle</keyword>
<dbReference type="SUPFAM" id="SSF47954">
    <property type="entry name" value="Cyclin-like"/>
    <property type="match status" value="2"/>
</dbReference>
<dbReference type="InterPro" id="IPR037138">
    <property type="entry name" value="His_deacetylse_dom_sf"/>
</dbReference>
<feature type="domain" description="Cyclin-like" evidence="8">
    <location>
        <begin position="168"/>
        <end position="255"/>
    </location>
</feature>
<dbReference type="InterPro" id="IPR036915">
    <property type="entry name" value="Cyclin-like_sf"/>
</dbReference>
<organism evidence="10 11">
    <name type="scientific">Macrostomum lignano</name>
    <dbReference type="NCBI Taxonomy" id="282301"/>
    <lineage>
        <taxon>Eukaryota</taxon>
        <taxon>Metazoa</taxon>
        <taxon>Spiralia</taxon>
        <taxon>Lophotrochozoa</taxon>
        <taxon>Platyhelminthes</taxon>
        <taxon>Rhabditophora</taxon>
        <taxon>Macrostomorpha</taxon>
        <taxon>Macrostomida</taxon>
        <taxon>Macrostomidae</taxon>
        <taxon>Macrostomum</taxon>
    </lineage>
</organism>
<feature type="compositionally biased region" description="Low complexity" evidence="7">
    <location>
        <begin position="24"/>
        <end position="66"/>
    </location>
</feature>
<dbReference type="InterPro" id="IPR013763">
    <property type="entry name" value="Cyclin-like_dom"/>
</dbReference>
<dbReference type="SUPFAM" id="SSF52768">
    <property type="entry name" value="Arginase/deacetylase"/>
    <property type="match status" value="1"/>
</dbReference>
<name>A0A1I8IFS4_9PLAT</name>
<dbReference type="WBParaSite" id="maker-uti_cns_0012034-snap-gene-0.10-mRNA-1">
    <property type="protein sequence ID" value="maker-uti_cns_0012034-snap-gene-0.10-mRNA-1"/>
    <property type="gene ID" value="maker-uti_cns_0012034-snap-gene-0.10"/>
</dbReference>
<feature type="domain" description="Cyclin C-terminal" evidence="9">
    <location>
        <begin position="264"/>
        <end position="388"/>
    </location>
</feature>
<dbReference type="GO" id="GO:0000118">
    <property type="term" value="C:histone deacetylase complex"/>
    <property type="evidence" value="ECO:0007669"/>
    <property type="project" value="TreeGrafter"/>
</dbReference>
<dbReference type="PRINTS" id="PR01270">
    <property type="entry name" value="HDASUPER"/>
</dbReference>
<evidence type="ECO:0000256" key="3">
    <source>
        <dbReference type="ARBA" id="ARBA00022801"/>
    </source>
</evidence>
<dbReference type="InterPro" id="IPR000286">
    <property type="entry name" value="HDACs"/>
</dbReference>
<reference evidence="11" key="1">
    <citation type="submission" date="2016-11" db="UniProtKB">
        <authorList>
            <consortium name="WormBaseParasite"/>
        </authorList>
    </citation>
    <scope>IDENTIFICATION</scope>
</reference>
<evidence type="ECO:0000256" key="1">
    <source>
        <dbReference type="ARBA" id="ARBA00022618"/>
    </source>
</evidence>
<comment type="similarity">
    <text evidence="6">Belongs to the cyclin family.</text>
</comment>
<dbReference type="CDD" id="cd20507">
    <property type="entry name" value="CYCLIN_CCNB1-like_rpt1"/>
    <property type="match status" value="1"/>
</dbReference>
<proteinExistence type="inferred from homology"/>
<keyword evidence="4 6" id="KW-0195">Cyclin</keyword>
<dbReference type="GO" id="GO:0016787">
    <property type="term" value="F:hydrolase activity"/>
    <property type="evidence" value="ECO:0007669"/>
    <property type="project" value="UniProtKB-KW"/>
</dbReference>
<evidence type="ECO:0000256" key="6">
    <source>
        <dbReference type="RuleBase" id="RU000383"/>
    </source>
</evidence>
<dbReference type="Proteomes" id="UP000095280">
    <property type="component" value="Unplaced"/>
</dbReference>
<evidence type="ECO:0000259" key="8">
    <source>
        <dbReference type="SMART" id="SM00385"/>
    </source>
</evidence>
<accession>A0A1I8IFS4</accession>
<dbReference type="SMART" id="SM00385">
    <property type="entry name" value="CYCLIN"/>
    <property type="match status" value="2"/>
</dbReference>